<comment type="caution">
    <text evidence="1">The sequence shown here is derived from an EMBL/GenBank/DDBJ whole genome shotgun (WGS) entry which is preliminary data.</text>
</comment>
<dbReference type="EMBL" id="JARBDR010000440">
    <property type="protein sequence ID" value="KAJ8312293.1"/>
    <property type="molecule type" value="Genomic_DNA"/>
</dbReference>
<evidence type="ECO:0000313" key="1">
    <source>
        <dbReference type="EMBL" id="KAJ8312293.1"/>
    </source>
</evidence>
<organism evidence="1 2">
    <name type="scientific">Tegillarca granosa</name>
    <name type="common">Malaysian cockle</name>
    <name type="synonym">Anadara granosa</name>
    <dbReference type="NCBI Taxonomy" id="220873"/>
    <lineage>
        <taxon>Eukaryota</taxon>
        <taxon>Metazoa</taxon>
        <taxon>Spiralia</taxon>
        <taxon>Lophotrochozoa</taxon>
        <taxon>Mollusca</taxon>
        <taxon>Bivalvia</taxon>
        <taxon>Autobranchia</taxon>
        <taxon>Pteriomorphia</taxon>
        <taxon>Arcoida</taxon>
        <taxon>Arcoidea</taxon>
        <taxon>Arcidae</taxon>
        <taxon>Tegillarca</taxon>
    </lineage>
</organism>
<reference evidence="1 2" key="1">
    <citation type="submission" date="2022-12" db="EMBL/GenBank/DDBJ databases">
        <title>Chromosome-level genome of Tegillarca granosa.</title>
        <authorList>
            <person name="Kim J."/>
        </authorList>
    </citation>
    <scope>NUCLEOTIDE SEQUENCE [LARGE SCALE GENOMIC DNA]</scope>
    <source>
        <strain evidence="1">Teg-2019</strain>
        <tissue evidence="1">Adductor muscle</tissue>
    </source>
</reference>
<keyword evidence="2" id="KW-1185">Reference proteome</keyword>
<proteinExistence type="predicted"/>
<protein>
    <submittedName>
        <fullName evidence="1">Uncharacterized protein</fullName>
    </submittedName>
</protein>
<dbReference type="Proteomes" id="UP001217089">
    <property type="component" value="Unassembled WGS sequence"/>
</dbReference>
<gene>
    <name evidence="1" type="ORF">KUTeg_009666</name>
</gene>
<sequence>MVISCTSTQIVRNLSSWLDTALEITKDLKSTRNETCEPRARTVILTVIVHHLMKRNLAGQLDTEENHQQAQNLLQMLKQAIHQNPQSQRETQENLCHLAYQEERLTHQTALEVLQVKANPEVIHPQKDKILMNHHHIPEIHHQNKTEGHTHLGQGHILKRGQDQGQTLDQNPEVKTEKVSAISEEWPNIDIIFVPMVTGEVGVIAIPLQEAGADTEVTVDTVEVVAEEKVLQGVQADHLDIEIPEVPPLDVERVHLVT</sequence>
<name>A0ABQ9F4I9_TEGGR</name>
<evidence type="ECO:0000313" key="2">
    <source>
        <dbReference type="Proteomes" id="UP001217089"/>
    </source>
</evidence>
<accession>A0ABQ9F4I9</accession>